<accession>A0A1I4W406</accession>
<keyword evidence="3" id="KW-1185">Reference proteome</keyword>
<dbReference type="InterPro" id="IPR003774">
    <property type="entry name" value="AlgH-like"/>
</dbReference>
<proteinExistence type="inferred from homology"/>
<evidence type="ECO:0000256" key="1">
    <source>
        <dbReference type="ARBA" id="ARBA00009600"/>
    </source>
</evidence>
<sequence>MSIKSIKKGAILIAKPALTNDIFQRSVILITEHLESGSIGFILNRSSHLPISIFVSEMEAGSIVFEGGPVDKENIYYIHKRPDLIRNSEWIADDIYWSGVYEDVREAINQDLIKEDEIKFFIGYCGWSPKQIVNELDDNSWEITDLDFDLFENWNSDLWKKLMKELGGENLIWLNTPADPSMN</sequence>
<dbReference type="STRING" id="684065.SAMN05421738_106126"/>
<evidence type="ECO:0000313" key="2">
    <source>
        <dbReference type="EMBL" id="SFN08127.1"/>
    </source>
</evidence>
<reference evidence="3" key="1">
    <citation type="submission" date="2016-10" db="EMBL/GenBank/DDBJ databases">
        <authorList>
            <person name="Varghese N."/>
            <person name="Submissions S."/>
        </authorList>
    </citation>
    <scope>NUCLEOTIDE SEQUENCE [LARGE SCALE GENOMIC DNA]</scope>
    <source>
        <strain evidence="3">XJ109</strain>
    </source>
</reference>
<dbReference type="SUPFAM" id="SSF143456">
    <property type="entry name" value="VC0467-like"/>
    <property type="match status" value="1"/>
</dbReference>
<organism evidence="2 3">
    <name type="scientific">Algoriella xinjiangensis</name>
    <dbReference type="NCBI Taxonomy" id="684065"/>
    <lineage>
        <taxon>Bacteria</taxon>
        <taxon>Pseudomonadati</taxon>
        <taxon>Bacteroidota</taxon>
        <taxon>Flavobacteriia</taxon>
        <taxon>Flavobacteriales</taxon>
        <taxon>Weeksellaceae</taxon>
        <taxon>Algoriella</taxon>
    </lineage>
</organism>
<comment type="similarity">
    <text evidence="1">Belongs to the UPF0301 (AlgH) family.</text>
</comment>
<dbReference type="Proteomes" id="UP000199149">
    <property type="component" value="Unassembled WGS sequence"/>
</dbReference>
<name>A0A1I4W406_9FLAO</name>
<dbReference type="OrthoDB" id="9807486at2"/>
<dbReference type="EMBL" id="FOUZ01000006">
    <property type="protein sequence ID" value="SFN08127.1"/>
    <property type="molecule type" value="Genomic_DNA"/>
</dbReference>
<dbReference type="PANTHER" id="PTHR30327">
    <property type="entry name" value="UNCHARACTERIZED PROTEIN YQGE"/>
    <property type="match status" value="1"/>
</dbReference>
<dbReference type="GO" id="GO:0005829">
    <property type="term" value="C:cytosol"/>
    <property type="evidence" value="ECO:0007669"/>
    <property type="project" value="TreeGrafter"/>
</dbReference>
<protein>
    <submittedName>
        <fullName evidence="2">Putative transcriptional regulator</fullName>
    </submittedName>
</protein>
<gene>
    <name evidence="2" type="ORF">SAMN05421738_106126</name>
</gene>
<dbReference type="Gene3D" id="3.40.1740.10">
    <property type="entry name" value="VC0467-like"/>
    <property type="match status" value="1"/>
</dbReference>
<dbReference type="PANTHER" id="PTHR30327:SF1">
    <property type="entry name" value="UPF0301 PROTEIN YQGE"/>
    <property type="match status" value="1"/>
</dbReference>
<dbReference type="Pfam" id="PF02622">
    <property type="entry name" value="DUF179"/>
    <property type="match status" value="1"/>
</dbReference>
<dbReference type="AlphaFoldDB" id="A0A1I4W406"/>
<evidence type="ECO:0000313" key="3">
    <source>
        <dbReference type="Proteomes" id="UP000199149"/>
    </source>
</evidence>
<dbReference type="RefSeq" id="WP_092907978.1">
    <property type="nucleotide sequence ID" value="NZ_FOUZ01000006.1"/>
</dbReference>